<sequence>MPPHLASADASALYLALNSFCLAIWTVLMERISRYAGEYFPAQTIRDAIDDMLQPEVRAYAQLQELERSGCDKQDAVFLHTIATMEYQLILLLIRLAKAETCLISFERNLIPTDGLSRRLDVTVSRMVRAETRSQLFRAFQRVTSSRLAGIDYRRDILYHDDDEEDQQDEEDEQHEALLAWGLYDMGLNTTDGDICPICQESLAGEPDVEDVETNHPVLIVSNDLRDCFDLQHKALPSSLLCGLPPASTAQNIVTGRPPSPPHSTDGHYHMSDNNRSNPRATPVPEPFTPPMHGRSIMSEIGPPPPFDAYGDPSLYHTAPTPVYYTPPRATITSVPSHTRPQAMAEHGIHTRSGRALGTPSSPGSRTDSSHVSPSPQSRPRRNLKKKPNKKGGPVIEQPLSELTKDYKTPVRDMSVWANRPVEERMAEVDRKKGYISRPMNSFMLYRSAYADRVKQFCKENNHQVVSQVTGASWPLEPKEIRQFYEQLANTERDNHQAAHPNYKFAPNKAGKRTRRDDDGSDSDGEWEGSTKSSKRSRQYDSRSASSTPFDEGAARYAYPMPASNLSAYEMSNPYGQVPVIVGPYGMSGEYYQTTTAPYAGQVSDIKFQMLDDPFPQYQTTMGLVGMPHAGHHELLTSHPAPAVSIQGDILDPRLGQSESDFHFGYYESGMNLPQDGPRAITYEHAQPVGYHQEAYHPGLVTLTEEHDYAGSDFEAEFQRMV</sequence>
<dbReference type="RefSeq" id="XP_013313405.1">
    <property type="nucleotide sequence ID" value="XM_013457951.1"/>
</dbReference>
<dbReference type="SMART" id="SM00398">
    <property type="entry name" value="HMG"/>
    <property type="match status" value="1"/>
</dbReference>
<gene>
    <name evidence="7" type="ORF">PV05_08438</name>
</gene>
<proteinExistence type="predicted"/>
<dbReference type="CDD" id="cd01389">
    <property type="entry name" value="HMG-box_ROX1-like"/>
    <property type="match status" value="1"/>
</dbReference>
<keyword evidence="5" id="KW-0812">Transmembrane</keyword>
<keyword evidence="2 3" id="KW-0539">Nucleus</keyword>
<feature type="DNA-binding region" description="HMG box" evidence="3">
    <location>
        <begin position="436"/>
        <end position="504"/>
    </location>
</feature>
<dbReference type="Pfam" id="PF00505">
    <property type="entry name" value="HMG_box"/>
    <property type="match status" value="1"/>
</dbReference>
<dbReference type="InterPro" id="IPR051356">
    <property type="entry name" value="SOX/SOX-like_TF"/>
</dbReference>
<feature type="domain" description="HMG box" evidence="6">
    <location>
        <begin position="436"/>
        <end position="504"/>
    </location>
</feature>
<dbReference type="PANTHER" id="PTHR45789:SF2">
    <property type="entry name" value="FI18025P1"/>
    <property type="match status" value="1"/>
</dbReference>
<dbReference type="SUPFAM" id="SSF47095">
    <property type="entry name" value="HMG-box"/>
    <property type="match status" value="1"/>
</dbReference>
<dbReference type="Proteomes" id="UP000054342">
    <property type="component" value="Unassembled WGS sequence"/>
</dbReference>
<dbReference type="Gene3D" id="1.10.30.10">
    <property type="entry name" value="High mobility group box domain"/>
    <property type="match status" value="1"/>
</dbReference>
<dbReference type="GeneID" id="25330346"/>
<dbReference type="AlphaFoldDB" id="A0A0D2BK31"/>
<feature type="region of interest" description="Disordered" evidence="4">
    <location>
        <begin position="492"/>
        <end position="550"/>
    </location>
</feature>
<dbReference type="InterPro" id="IPR009071">
    <property type="entry name" value="HMG_box_dom"/>
</dbReference>
<evidence type="ECO:0000256" key="4">
    <source>
        <dbReference type="SAM" id="MobiDB-lite"/>
    </source>
</evidence>
<protein>
    <recommendedName>
        <fullName evidence="6">HMG box domain-containing protein</fullName>
    </recommendedName>
</protein>
<evidence type="ECO:0000256" key="1">
    <source>
        <dbReference type="ARBA" id="ARBA00023125"/>
    </source>
</evidence>
<dbReference type="EMBL" id="KN847321">
    <property type="protein sequence ID" value="KIW52821.1"/>
    <property type="molecule type" value="Genomic_DNA"/>
</dbReference>
<evidence type="ECO:0000313" key="8">
    <source>
        <dbReference type="Proteomes" id="UP000054342"/>
    </source>
</evidence>
<dbReference type="OrthoDB" id="2307332at2759"/>
<evidence type="ECO:0000256" key="5">
    <source>
        <dbReference type="SAM" id="Phobius"/>
    </source>
</evidence>
<keyword evidence="1 3" id="KW-0238">DNA-binding</keyword>
<evidence type="ECO:0000259" key="6">
    <source>
        <dbReference type="PROSITE" id="PS50118"/>
    </source>
</evidence>
<dbReference type="InterPro" id="IPR036910">
    <property type="entry name" value="HMG_box_dom_sf"/>
</dbReference>
<keyword evidence="5" id="KW-1133">Transmembrane helix</keyword>
<accession>A0A0D2BK31</accession>
<dbReference type="GO" id="GO:0005634">
    <property type="term" value="C:nucleus"/>
    <property type="evidence" value="ECO:0007669"/>
    <property type="project" value="UniProtKB-UniRule"/>
</dbReference>
<feature type="region of interest" description="Disordered" evidence="4">
    <location>
        <begin position="254"/>
        <end position="314"/>
    </location>
</feature>
<feature type="compositionally biased region" description="Polar residues" evidence="4">
    <location>
        <begin position="359"/>
        <end position="378"/>
    </location>
</feature>
<feature type="transmembrane region" description="Helical" evidence="5">
    <location>
        <begin position="12"/>
        <end position="29"/>
    </location>
</feature>
<evidence type="ECO:0000256" key="2">
    <source>
        <dbReference type="ARBA" id="ARBA00023242"/>
    </source>
</evidence>
<dbReference type="PANTHER" id="PTHR45789">
    <property type="entry name" value="FI18025P1"/>
    <property type="match status" value="1"/>
</dbReference>
<feature type="compositionally biased region" description="Basic residues" evidence="4">
    <location>
        <begin position="379"/>
        <end position="390"/>
    </location>
</feature>
<feature type="region of interest" description="Disordered" evidence="4">
    <location>
        <begin position="327"/>
        <end position="398"/>
    </location>
</feature>
<keyword evidence="5" id="KW-0472">Membrane</keyword>
<keyword evidence="8" id="KW-1185">Reference proteome</keyword>
<evidence type="ECO:0000256" key="3">
    <source>
        <dbReference type="PROSITE-ProRule" id="PRU00267"/>
    </source>
</evidence>
<reference evidence="7 8" key="1">
    <citation type="submission" date="2015-01" db="EMBL/GenBank/DDBJ databases">
        <title>The Genome Sequence of Exophiala xenobiotica CBS118157.</title>
        <authorList>
            <consortium name="The Broad Institute Genomics Platform"/>
            <person name="Cuomo C."/>
            <person name="de Hoog S."/>
            <person name="Gorbushina A."/>
            <person name="Stielow B."/>
            <person name="Teixiera M."/>
            <person name="Abouelleil A."/>
            <person name="Chapman S.B."/>
            <person name="Priest M."/>
            <person name="Young S.K."/>
            <person name="Wortman J."/>
            <person name="Nusbaum C."/>
            <person name="Birren B."/>
        </authorList>
    </citation>
    <scope>NUCLEOTIDE SEQUENCE [LARGE SCALE GENOMIC DNA]</scope>
    <source>
        <strain evidence="7 8">CBS 118157</strain>
    </source>
</reference>
<feature type="compositionally biased region" description="Polar residues" evidence="4">
    <location>
        <begin position="331"/>
        <end position="340"/>
    </location>
</feature>
<dbReference type="GO" id="GO:0000978">
    <property type="term" value="F:RNA polymerase II cis-regulatory region sequence-specific DNA binding"/>
    <property type="evidence" value="ECO:0007669"/>
    <property type="project" value="TreeGrafter"/>
</dbReference>
<dbReference type="GO" id="GO:0000981">
    <property type="term" value="F:DNA-binding transcription factor activity, RNA polymerase II-specific"/>
    <property type="evidence" value="ECO:0007669"/>
    <property type="project" value="TreeGrafter"/>
</dbReference>
<evidence type="ECO:0000313" key="7">
    <source>
        <dbReference type="EMBL" id="KIW52821.1"/>
    </source>
</evidence>
<organism evidence="7 8">
    <name type="scientific">Exophiala xenobiotica</name>
    <dbReference type="NCBI Taxonomy" id="348802"/>
    <lineage>
        <taxon>Eukaryota</taxon>
        <taxon>Fungi</taxon>
        <taxon>Dikarya</taxon>
        <taxon>Ascomycota</taxon>
        <taxon>Pezizomycotina</taxon>
        <taxon>Eurotiomycetes</taxon>
        <taxon>Chaetothyriomycetidae</taxon>
        <taxon>Chaetothyriales</taxon>
        <taxon>Herpotrichiellaceae</taxon>
        <taxon>Exophiala</taxon>
    </lineage>
</organism>
<dbReference type="HOGENOM" id="CLU_022445_1_0_1"/>
<name>A0A0D2BK31_9EURO</name>
<dbReference type="STRING" id="348802.A0A0D2BK31"/>
<dbReference type="PROSITE" id="PS50118">
    <property type="entry name" value="HMG_BOX_2"/>
    <property type="match status" value="1"/>
</dbReference>